<comment type="caution">
    <text evidence="1">The sequence shown here is derived from an EMBL/GenBank/DDBJ whole genome shotgun (WGS) entry which is preliminary data.</text>
</comment>
<proteinExistence type="predicted"/>
<accession>A0A7C9VHK3</accession>
<protein>
    <submittedName>
        <fullName evidence="1">Uncharacterized protein</fullName>
    </submittedName>
</protein>
<dbReference type="Proteomes" id="UP000481252">
    <property type="component" value="Unassembled WGS sequence"/>
</dbReference>
<dbReference type="AlphaFoldDB" id="A0A7C9VHK3"/>
<evidence type="ECO:0000313" key="2">
    <source>
        <dbReference type="Proteomes" id="UP000481252"/>
    </source>
</evidence>
<evidence type="ECO:0000313" key="1">
    <source>
        <dbReference type="EMBL" id="NGN45192.1"/>
    </source>
</evidence>
<dbReference type="RefSeq" id="WP_165121564.1">
    <property type="nucleotide sequence ID" value="NZ_JAAKZG010000028.1"/>
</dbReference>
<gene>
    <name evidence="1" type="ORF">G6N74_29500</name>
</gene>
<sequence length="141" mass="15473">MFRAIVENGIVVNRIIAALGFEEGVLCGAEVQIGWSYSDGSFSPPPQEPEPLPTVEDYRVAIQALIDSAARSRNYNDGTALAGYKDCTVPQWSTEAIAFTAWRDAVWVYAYGELDKVTDGERTQPTVDDFLAELPAIDWPG</sequence>
<reference evidence="1 2" key="1">
    <citation type="submission" date="2020-02" db="EMBL/GenBank/DDBJ databases">
        <title>Genome sequence of the type strain CGMCC 1.15528 of Mesorhizobium zhangyense.</title>
        <authorList>
            <person name="Gao J."/>
            <person name="Sun J."/>
        </authorList>
    </citation>
    <scope>NUCLEOTIDE SEQUENCE [LARGE SCALE GENOMIC DNA]</scope>
    <source>
        <strain evidence="1 2">CGMCC 1.15528</strain>
    </source>
</reference>
<name>A0A7C9VHK3_9HYPH</name>
<organism evidence="1 2">
    <name type="scientific">Mesorhizobium zhangyense</name>
    <dbReference type="NCBI Taxonomy" id="1776730"/>
    <lineage>
        <taxon>Bacteria</taxon>
        <taxon>Pseudomonadati</taxon>
        <taxon>Pseudomonadota</taxon>
        <taxon>Alphaproteobacteria</taxon>
        <taxon>Hyphomicrobiales</taxon>
        <taxon>Phyllobacteriaceae</taxon>
        <taxon>Mesorhizobium</taxon>
    </lineage>
</organism>
<dbReference type="EMBL" id="JAAKZG010000028">
    <property type="protein sequence ID" value="NGN45192.1"/>
    <property type="molecule type" value="Genomic_DNA"/>
</dbReference>
<keyword evidence="2" id="KW-1185">Reference proteome</keyword>